<dbReference type="Proteomes" id="UP000593564">
    <property type="component" value="Unassembled WGS sequence"/>
</dbReference>
<comment type="caution">
    <text evidence="1">The sequence shown here is derived from an EMBL/GenBank/DDBJ whole genome shotgun (WGS) entry which is preliminary data.</text>
</comment>
<protein>
    <submittedName>
        <fullName evidence="1">Uncharacterized protein</fullName>
    </submittedName>
</protein>
<accession>A0A7J7I838</accession>
<reference evidence="1 2" key="2">
    <citation type="submission" date="2020-07" db="EMBL/GenBank/DDBJ databases">
        <title>Genome assembly of wild tea tree DASZ reveals pedigree and selection history of tea varieties.</title>
        <authorList>
            <person name="Zhang W."/>
        </authorList>
    </citation>
    <scope>NUCLEOTIDE SEQUENCE [LARGE SCALE GENOMIC DNA]</scope>
    <source>
        <strain evidence="2">cv. G240</strain>
        <tissue evidence="1">Leaf</tissue>
    </source>
</reference>
<dbReference type="EMBL" id="JACBKZ010000001">
    <property type="protein sequence ID" value="KAF5960544.1"/>
    <property type="molecule type" value="Genomic_DNA"/>
</dbReference>
<evidence type="ECO:0000313" key="2">
    <source>
        <dbReference type="Proteomes" id="UP000593564"/>
    </source>
</evidence>
<reference evidence="2" key="1">
    <citation type="journal article" date="2020" name="Nat. Commun.">
        <title>Genome assembly of wild tea tree DASZ reveals pedigree and selection history of tea varieties.</title>
        <authorList>
            <person name="Zhang W."/>
            <person name="Zhang Y."/>
            <person name="Qiu H."/>
            <person name="Guo Y."/>
            <person name="Wan H."/>
            <person name="Zhang X."/>
            <person name="Scossa F."/>
            <person name="Alseekh S."/>
            <person name="Zhang Q."/>
            <person name="Wang P."/>
            <person name="Xu L."/>
            <person name="Schmidt M.H."/>
            <person name="Jia X."/>
            <person name="Li D."/>
            <person name="Zhu A."/>
            <person name="Guo F."/>
            <person name="Chen W."/>
            <person name="Ni D."/>
            <person name="Usadel B."/>
            <person name="Fernie A.R."/>
            <person name="Wen W."/>
        </authorList>
    </citation>
    <scope>NUCLEOTIDE SEQUENCE [LARGE SCALE GENOMIC DNA]</scope>
    <source>
        <strain evidence="2">cv. G240</strain>
    </source>
</reference>
<proteinExistence type="predicted"/>
<dbReference type="AlphaFoldDB" id="A0A7J7I838"/>
<name>A0A7J7I838_CAMSI</name>
<gene>
    <name evidence="1" type="ORF">HYC85_001753</name>
</gene>
<organism evidence="1 2">
    <name type="scientific">Camellia sinensis</name>
    <name type="common">Tea plant</name>
    <name type="synonym">Thea sinensis</name>
    <dbReference type="NCBI Taxonomy" id="4442"/>
    <lineage>
        <taxon>Eukaryota</taxon>
        <taxon>Viridiplantae</taxon>
        <taxon>Streptophyta</taxon>
        <taxon>Embryophyta</taxon>
        <taxon>Tracheophyta</taxon>
        <taxon>Spermatophyta</taxon>
        <taxon>Magnoliopsida</taxon>
        <taxon>eudicotyledons</taxon>
        <taxon>Gunneridae</taxon>
        <taxon>Pentapetalae</taxon>
        <taxon>asterids</taxon>
        <taxon>Ericales</taxon>
        <taxon>Theaceae</taxon>
        <taxon>Camellia</taxon>
    </lineage>
</organism>
<keyword evidence="2" id="KW-1185">Reference proteome</keyword>
<evidence type="ECO:0000313" key="1">
    <source>
        <dbReference type="EMBL" id="KAF5960544.1"/>
    </source>
</evidence>
<sequence>MSTIDAQLSDTDNLTSVKRLSWRSVKSSFYGDMQQLLAMFCGPINSNLRVTYFQKLAKRPTRKYPKSMWMHLCT</sequence>